<evidence type="ECO:0000256" key="1">
    <source>
        <dbReference type="SAM" id="MobiDB-lite"/>
    </source>
</evidence>
<feature type="compositionally biased region" description="Basic and acidic residues" evidence="1">
    <location>
        <begin position="18"/>
        <end position="33"/>
    </location>
</feature>
<proteinExistence type="predicted"/>
<dbReference type="AlphaFoldDB" id="A0A6L2JZL9"/>
<dbReference type="EMBL" id="BKCJ010001509">
    <property type="protein sequence ID" value="GEU41987.1"/>
    <property type="molecule type" value="Genomic_DNA"/>
</dbReference>
<organism evidence="2">
    <name type="scientific">Tanacetum cinerariifolium</name>
    <name type="common">Dalmatian daisy</name>
    <name type="synonym">Chrysanthemum cinerariifolium</name>
    <dbReference type="NCBI Taxonomy" id="118510"/>
    <lineage>
        <taxon>Eukaryota</taxon>
        <taxon>Viridiplantae</taxon>
        <taxon>Streptophyta</taxon>
        <taxon>Embryophyta</taxon>
        <taxon>Tracheophyta</taxon>
        <taxon>Spermatophyta</taxon>
        <taxon>Magnoliopsida</taxon>
        <taxon>eudicotyledons</taxon>
        <taxon>Gunneridae</taxon>
        <taxon>Pentapetalae</taxon>
        <taxon>asterids</taxon>
        <taxon>campanulids</taxon>
        <taxon>Asterales</taxon>
        <taxon>Asteraceae</taxon>
        <taxon>Asteroideae</taxon>
        <taxon>Anthemideae</taxon>
        <taxon>Anthemidinae</taxon>
        <taxon>Tanacetum</taxon>
    </lineage>
</organism>
<gene>
    <name evidence="2" type="ORF">Tci_013965</name>
</gene>
<accession>A0A6L2JZL9</accession>
<reference evidence="2" key="1">
    <citation type="journal article" date="2019" name="Sci. Rep.">
        <title>Draft genome of Tanacetum cinerariifolium, the natural source of mosquito coil.</title>
        <authorList>
            <person name="Yamashiro T."/>
            <person name="Shiraishi A."/>
            <person name="Satake H."/>
            <person name="Nakayama K."/>
        </authorList>
    </citation>
    <scope>NUCLEOTIDE SEQUENCE</scope>
</reference>
<evidence type="ECO:0000313" key="2">
    <source>
        <dbReference type="EMBL" id="GEU41987.1"/>
    </source>
</evidence>
<protein>
    <submittedName>
        <fullName evidence="2">Uncharacterized protein</fullName>
    </submittedName>
</protein>
<feature type="region of interest" description="Disordered" evidence="1">
    <location>
        <begin position="18"/>
        <end position="40"/>
    </location>
</feature>
<name>A0A6L2JZL9_TANCI</name>
<sequence>MDLKWKMAMLTMRARRECRAIRNQDNKNKENSRRSMAVETSTSTALVSCAGLGGYNRSDQAEPQRKGQIMHSWLFHLQVLTQRNPMILLV</sequence>
<comment type="caution">
    <text evidence="2">The sequence shown here is derived from an EMBL/GenBank/DDBJ whole genome shotgun (WGS) entry which is preliminary data.</text>
</comment>